<keyword evidence="2" id="KW-1185">Reference proteome</keyword>
<reference evidence="1" key="1">
    <citation type="submission" date="2018-11" db="EMBL/GenBank/DDBJ databases">
        <authorList>
            <person name="Alioto T."/>
            <person name="Alioto T."/>
        </authorList>
    </citation>
    <scope>NUCLEOTIDE SEQUENCE</scope>
</reference>
<organism evidence="1 2">
    <name type="scientific">Mytilus galloprovincialis</name>
    <name type="common">Mediterranean mussel</name>
    <dbReference type="NCBI Taxonomy" id="29158"/>
    <lineage>
        <taxon>Eukaryota</taxon>
        <taxon>Metazoa</taxon>
        <taxon>Spiralia</taxon>
        <taxon>Lophotrochozoa</taxon>
        <taxon>Mollusca</taxon>
        <taxon>Bivalvia</taxon>
        <taxon>Autobranchia</taxon>
        <taxon>Pteriomorphia</taxon>
        <taxon>Mytilida</taxon>
        <taxon>Mytiloidea</taxon>
        <taxon>Mytilidae</taxon>
        <taxon>Mytilinae</taxon>
        <taxon>Mytilus</taxon>
    </lineage>
</organism>
<sequence length="195" mass="22181">MEGNHILAELCKLEKEPRNNCDKARRQDIYCTAKRRIITDNFNAQRKSKANGISDLCLEDKLYSTREEIFQGWNEHFSNLATPEAADLKSNHTNKNTDVDIIEEICKENAEPLVFTSEVDKAINKLNTSKTPDLYGIMAEHIRYGVDALLQGTTSIIYNICKEVLVPDCLTHGFLNPIFKSKELPTDATNYRVIT</sequence>
<dbReference type="EMBL" id="UYJE01000763">
    <property type="protein sequence ID" value="VDH96144.1"/>
    <property type="molecule type" value="Genomic_DNA"/>
</dbReference>
<evidence type="ECO:0000313" key="2">
    <source>
        <dbReference type="Proteomes" id="UP000596742"/>
    </source>
</evidence>
<gene>
    <name evidence="1" type="ORF">MGAL_10B001372</name>
</gene>
<evidence type="ECO:0000313" key="1">
    <source>
        <dbReference type="EMBL" id="VDH96144.1"/>
    </source>
</evidence>
<protein>
    <submittedName>
        <fullName evidence="1">Uncharacterized protein</fullName>
    </submittedName>
</protein>
<name>A0A8B6BV21_MYTGA</name>
<dbReference type="Proteomes" id="UP000596742">
    <property type="component" value="Unassembled WGS sequence"/>
</dbReference>
<dbReference type="OrthoDB" id="407509at2759"/>
<feature type="non-terminal residue" evidence="1">
    <location>
        <position position="1"/>
    </location>
</feature>
<dbReference type="AlphaFoldDB" id="A0A8B6BV21"/>
<proteinExistence type="predicted"/>
<comment type="caution">
    <text evidence="1">The sequence shown here is derived from an EMBL/GenBank/DDBJ whole genome shotgun (WGS) entry which is preliminary data.</text>
</comment>
<accession>A0A8B6BV21</accession>